<keyword evidence="6 8" id="KW-1133">Transmembrane helix</keyword>
<dbReference type="InterPro" id="IPR051322">
    <property type="entry name" value="AA_ABC_Transporter_Permease"/>
</dbReference>
<feature type="transmembrane region" description="Helical" evidence="8">
    <location>
        <begin position="63"/>
        <end position="88"/>
    </location>
</feature>
<protein>
    <submittedName>
        <fullName evidence="10">Methionine ABC transporter permease</fullName>
    </submittedName>
</protein>
<accession>A0A429Z552</accession>
<evidence type="ECO:0000259" key="9">
    <source>
        <dbReference type="PROSITE" id="PS50928"/>
    </source>
</evidence>
<dbReference type="Gene3D" id="1.10.3720.10">
    <property type="entry name" value="MetI-like"/>
    <property type="match status" value="1"/>
</dbReference>
<keyword evidence="3 8" id="KW-0813">Transport</keyword>
<dbReference type="FunFam" id="1.10.3720.10:FF:000002">
    <property type="entry name" value="D-methionine ABC transporter permease MetI"/>
    <property type="match status" value="1"/>
</dbReference>
<keyword evidence="7 8" id="KW-0472">Membrane</keyword>
<dbReference type="RefSeq" id="WP_125943700.1">
    <property type="nucleotide sequence ID" value="NZ_PXZH01000005.1"/>
</dbReference>
<evidence type="ECO:0000256" key="7">
    <source>
        <dbReference type="ARBA" id="ARBA00023136"/>
    </source>
</evidence>
<feature type="transmembrane region" description="Helical" evidence="8">
    <location>
        <begin position="29"/>
        <end position="51"/>
    </location>
</feature>
<proteinExistence type="inferred from homology"/>
<gene>
    <name evidence="10" type="ORF">C7P63_08340</name>
</gene>
<dbReference type="OrthoDB" id="9793490at2"/>
<dbReference type="InterPro" id="IPR035906">
    <property type="entry name" value="MetI-like_sf"/>
</dbReference>
<dbReference type="AlphaFoldDB" id="A0A429Z552"/>
<feature type="transmembrane region" description="Helical" evidence="8">
    <location>
        <begin position="94"/>
        <end position="116"/>
    </location>
</feature>
<evidence type="ECO:0000256" key="5">
    <source>
        <dbReference type="ARBA" id="ARBA00022692"/>
    </source>
</evidence>
<dbReference type="EMBL" id="PXZH01000005">
    <property type="protein sequence ID" value="RST88822.1"/>
    <property type="molecule type" value="Genomic_DNA"/>
</dbReference>
<evidence type="ECO:0000256" key="4">
    <source>
        <dbReference type="ARBA" id="ARBA00022475"/>
    </source>
</evidence>
<feature type="transmembrane region" description="Helical" evidence="8">
    <location>
        <begin position="200"/>
        <end position="219"/>
    </location>
</feature>
<dbReference type="CDD" id="cd06261">
    <property type="entry name" value="TM_PBP2"/>
    <property type="match status" value="1"/>
</dbReference>
<evidence type="ECO:0000256" key="6">
    <source>
        <dbReference type="ARBA" id="ARBA00022989"/>
    </source>
</evidence>
<dbReference type="GO" id="GO:0005886">
    <property type="term" value="C:plasma membrane"/>
    <property type="evidence" value="ECO:0007669"/>
    <property type="project" value="UniProtKB-SubCell"/>
</dbReference>
<comment type="subcellular location">
    <subcellularLocation>
        <location evidence="1 8">Cell membrane</location>
        <topology evidence="1 8">Multi-pass membrane protein</topology>
    </subcellularLocation>
</comment>
<dbReference type="Pfam" id="PF00528">
    <property type="entry name" value="BPD_transp_1"/>
    <property type="match status" value="1"/>
</dbReference>
<keyword evidence="4" id="KW-1003">Cell membrane</keyword>
<sequence>MHKGNFKEMYLNTEQLDLGKFKVATSETLYMTVVSMLFVIIIGLILGLLLYNLGKSKRIGAKIFYNLLSIISNICRSVPFIILIILLIPFTKALMGTFLGAKAAIPSLVISAAPFYGRLVEMAFREVDHGVLEAANSMGANKWELVTKVLIPESLPALISGVTVTVITMIGFTAMAGAIGAGGLGGLAYQEGFMRNRPTITLFATICVLVIVFMVQWLGDWAVKKTDKR</sequence>
<name>A0A429Z552_9ENTE</name>
<feature type="domain" description="ABC transmembrane type-1" evidence="9">
    <location>
        <begin position="25"/>
        <end position="219"/>
    </location>
</feature>
<organism evidence="10 11">
    <name type="scientific">Vagococcus humatus</name>
    <dbReference type="NCBI Taxonomy" id="1889241"/>
    <lineage>
        <taxon>Bacteria</taxon>
        <taxon>Bacillati</taxon>
        <taxon>Bacillota</taxon>
        <taxon>Bacilli</taxon>
        <taxon>Lactobacillales</taxon>
        <taxon>Enterococcaceae</taxon>
        <taxon>Vagococcus</taxon>
    </lineage>
</organism>
<dbReference type="InterPro" id="IPR000515">
    <property type="entry name" value="MetI-like"/>
</dbReference>
<dbReference type="Proteomes" id="UP000277864">
    <property type="component" value="Unassembled WGS sequence"/>
</dbReference>
<keyword evidence="5 8" id="KW-0812">Transmembrane</keyword>
<evidence type="ECO:0000256" key="2">
    <source>
        <dbReference type="ARBA" id="ARBA00007069"/>
    </source>
</evidence>
<evidence type="ECO:0000256" key="8">
    <source>
        <dbReference type="RuleBase" id="RU363032"/>
    </source>
</evidence>
<dbReference type="PANTHER" id="PTHR30450">
    <property type="entry name" value="ABC TRANSPORTER PERMEASE"/>
    <property type="match status" value="1"/>
</dbReference>
<evidence type="ECO:0000256" key="3">
    <source>
        <dbReference type="ARBA" id="ARBA00022448"/>
    </source>
</evidence>
<evidence type="ECO:0000313" key="10">
    <source>
        <dbReference type="EMBL" id="RST88822.1"/>
    </source>
</evidence>
<dbReference type="GO" id="GO:0048473">
    <property type="term" value="P:D-methionine transmembrane transport"/>
    <property type="evidence" value="ECO:0007669"/>
    <property type="project" value="TreeGrafter"/>
</dbReference>
<comment type="similarity">
    <text evidence="2">Belongs to the binding-protein-dependent transport system permease family. CysTW subfamily.</text>
</comment>
<feature type="transmembrane region" description="Helical" evidence="8">
    <location>
        <begin position="157"/>
        <end position="180"/>
    </location>
</feature>
<reference evidence="10 11" key="1">
    <citation type="submission" date="2018-03" db="EMBL/GenBank/DDBJ databases">
        <authorList>
            <person name="Gulvik C.A."/>
        </authorList>
    </citation>
    <scope>NUCLEOTIDE SEQUENCE [LARGE SCALE GENOMIC DNA]</scope>
    <source>
        <strain evidence="10 11">JCM 31581</strain>
    </source>
</reference>
<evidence type="ECO:0000313" key="11">
    <source>
        <dbReference type="Proteomes" id="UP000277864"/>
    </source>
</evidence>
<dbReference type="SUPFAM" id="SSF161098">
    <property type="entry name" value="MetI-like"/>
    <property type="match status" value="1"/>
</dbReference>
<evidence type="ECO:0000256" key="1">
    <source>
        <dbReference type="ARBA" id="ARBA00004651"/>
    </source>
</evidence>
<keyword evidence="11" id="KW-1185">Reference proteome</keyword>
<comment type="caution">
    <text evidence="10">The sequence shown here is derived from an EMBL/GenBank/DDBJ whole genome shotgun (WGS) entry which is preliminary data.</text>
</comment>
<dbReference type="PROSITE" id="PS50928">
    <property type="entry name" value="ABC_TM1"/>
    <property type="match status" value="1"/>
</dbReference>
<dbReference type="PANTHER" id="PTHR30450:SF1">
    <property type="entry name" value="D-METHIONINE TRANSPORT SYSTEM PERMEASE PROTEIN METI-RELATED"/>
    <property type="match status" value="1"/>
</dbReference>